<keyword evidence="2" id="KW-0805">Transcription regulation</keyword>
<dbReference type="Gene3D" id="3.40.930.10">
    <property type="entry name" value="Mannitol-specific EII, Chain A"/>
    <property type="match status" value="1"/>
</dbReference>
<dbReference type="GO" id="GO:0006355">
    <property type="term" value="P:regulation of DNA-templated transcription"/>
    <property type="evidence" value="ECO:0007669"/>
    <property type="project" value="InterPro"/>
</dbReference>
<dbReference type="InterPro" id="IPR036634">
    <property type="entry name" value="PRD_sf"/>
</dbReference>
<dbReference type="InterPro" id="IPR011608">
    <property type="entry name" value="PRD"/>
</dbReference>
<dbReference type="InterPro" id="IPR002178">
    <property type="entry name" value="PTS_EIIA_type-2_dom"/>
</dbReference>
<reference evidence="6 7" key="1">
    <citation type="submission" date="2019-01" db="EMBL/GenBank/DDBJ databases">
        <title>Draft Genome Sequences of Helcococcus ovis Strains Isolated from the Uterus and Vagina of Dairy Cows with Metritis.</title>
        <authorList>
            <person name="Cunha F."/>
            <person name="Jeon S.J."/>
            <person name="Kutzer P."/>
            <person name="Galvao K.N."/>
        </authorList>
    </citation>
    <scope>NUCLEOTIDE SEQUENCE [LARGE SCALE GENOMIC DNA]</scope>
    <source>
        <strain evidence="6 7">KG-37</strain>
    </source>
</reference>
<organism evidence="6 7">
    <name type="scientific">Helcococcus ovis</name>
    <dbReference type="NCBI Taxonomy" id="72026"/>
    <lineage>
        <taxon>Bacteria</taxon>
        <taxon>Bacillati</taxon>
        <taxon>Bacillota</taxon>
        <taxon>Tissierellia</taxon>
        <taxon>Tissierellales</taxon>
        <taxon>Peptoniphilaceae</taxon>
        <taxon>Helcococcus</taxon>
    </lineage>
</organism>
<dbReference type="EMBL" id="SCFR01000001">
    <property type="protein sequence ID" value="TFF67671.1"/>
    <property type="molecule type" value="Genomic_DNA"/>
</dbReference>
<dbReference type="CDD" id="cd05568">
    <property type="entry name" value="PTS_IIB_bgl_like"/>
    <property type="match status" value="1"/>
</dbReference>
<feature type="domain" description="PRD" evidence="5">
    <location>
        <begin position="279"/>
        <end position="386"/>
    </location>
</feature>
<comment type="caution">
    <text evidence="6">The sequence shown here is derived from an EMBL/GenBank/DDBJ whole genome shotgun (WGS) entry which is preliminary data.</text>
</comment>
<dbReference type="Proteomes" id="UP000297454">
    <property type="component" value="Unassembled WGS sequence"/>
</dbReference>
<evidence type="ECO:0000256" key="2">
    <source>
        <dbReference type="ARBA" id="ARBA00023015"/>
    </source>
</evidence>
<dbReference type="Gene3D" id="3.40.50.2300">
    <property type="match status" value="1"/>
</dbReference>
<dbReference type="Pfam" id="PF00359">
    <property type="entry name" value="PTS_EIIA_2"/>
    <property type="match status" value="1"/>
</dbReference>
<evidence type="ECO:0000256" key="3">
    <source>
        <dbReference type="ARBA" id="ARBA00023163"/>
    </source>
</evidence>
<dbReference type="PROSITE" id="PS51094">
    <property type="entry name" value="PTS_EIIA_TYPE_2"/>
    <property type="match status" value="1"/>
</dbReference>
<feature type="domain" description="PTS EIIA type-2" evidence="4">
    <location>
        <begin position="486"/>
        <end position="624"/>
    </location>
</feature>
<dbReference type="PANTHER" id="PTHR30185">
    <property type="entry name" value="CRYPTIC BETA-GLUCOSIDE BGL OPERON ANTITERMINATOR"/>
    <property type="match status" value="1"/>
</dbReference>
<evidence type="ECO:0000313" key="6">
    <source>
        <dbReference type="EMBL" id="TFF67671.1"/>
    </source>
</evidence>
<dbReference type="Gene3D" id="1.10.1790.10">
    <property type="entry name" value="PRD domain"/>
    <property type="match status" value="1"/>
</dbReference>
<dbReference type="PROSITE" id="PS51372">
    <property type="entry name" value="PRD_2"/>
    <property type="match status" value="1"/>
</dbReference>
<dbReference type="AlphaFoldDB" id="A0A4V6QJ23"/>
<dbReference type="Gene3D" id="1.10.10.10">
    <property type="entry name" value="Winged helix-like DNA-binding domain superfamily/Winged helix DNA-binding domain"/>
    <property type="match status" value="1"/>
</dbReference>
<protein>
    <submittedName>
        <fullName evidence="6">PRD domain-containing protein</fullName>
    </submittedName>
</protein>
<dbReference type="PANTHER" id="PTHR30185:SF18">
    <property type="entry name" value="TRANSCRIPTIONAL REGULATOR MTLR"/>
    <property type="match status" value="1"/>
</dbReference>
<name>A0A4V6QJ23_9FIRM</name>
<sequence length="627" mass="73877">MINTSEYLTYSDFSKRIGVSKKTISKYIKEIEIELFSKNLLIEKKTGVGIKLIKRDNVFKKHPGAKFNGEYDVSNRRLEIMRRLLFDEEYISINKLSEIYFVSKSSINYDIEIISKILCYGSNIKLVSDNFGTRLEGTESDFQIALLQFNKYLLNDVNGHTDSDDLLEKINLLESYYNEKIVRICKNILFKFLKENNYVVADYYIQNVLNIYIILVYRLTKSKHHEKRKYKNNLLRDDYKNGSKYLLNTASKELNFEFKEFDIDFLENQLILNRFENVKDTEESAEMVDKLIDKLSESFRIDFFDNKELIQQISKHISAMIYRLKNNHKVDNPFTSQIKVEFPLTFNTVWISLSDYVKQQNFQLTEDEVALLTLYIQSELEKLRLNKKILLVCCLCSPSYQFLVNRMRNNFPYLNSIDVASMLEVETIDLDKYDFIISTVHLERVDREVIMISPFLTGHDIEKIRQMVYLNNFNKFISQESKLYNRFFSKDNILLDKNFSSKEKLIENIGKYLVEKKIVKKDFVKDMIEREELGGTDLPIGVAIPYGNPKNVIKNSVVLARTKKKIKWDEYYADTFFVVCVANKDVNDARGILSFIYEIVNNEKKLKKLRYGNLNQVISLLEGDEFE</sequence>
<keyword evidence="3" id="KW-0804">Transcription</keyword>
<dbReference type="CDD" id="cd00211">
    <property type="entry name" value="PTS_IIA_fru"/>
    <property type="match status" value="1"/>
</dbReference>
<accession>A0A4V6QJ23</accession>
<dbReference type="InterPro" id="IPR050661">
    <property type="entry name" value="BglG_antiterminators"/>
</dbReference>
<dbReference type="InterPro" id="IPR016152">
    <property type="entry name" value="PTrfase/Anion_transptr"/>
</dbReference>
<keyword evidence="7" id="KW-1185">Reference proteome</keyword>
<keyword evidence="1" id="KW-0677">Repeat</keyword>
<dbReference type="SUPFAM" id="SSF63520">
    <property type="entry name" value="PTS-regulatory domain, PRD"/>
    <property type="match status" value="1"/>
</dbReference>
<dbReference type="SUPFAM" id="SSF55804">
    <property type="entry name" value="Phoshotransferase/anion transport protein"/>
    <property type="match status" value="1"/>
</dbReference>
<evidence type="ECO:0000313" key="7">
    <source>
        <dbReference type="Proteomes" id="UP000297454"/>
    </source>
</evidence>
<evidence type="ECO:0000256" key="1">
    <source>
        <dbReference type="ARBA" id="ARBA00022737"/>
    </source>
</evidence>
<evidence type="ECO:0000259" key="4">
    <source>
        <dbReference type="PROSITE" id="PS51094"/>
    </source>
</evidence>
<proteinExistence type="predicted"/>
<dbReference type="InterPro" id="IPR036388">
    <property type="entry name" value="WH-like_DNA-bd_sf"/>
</dbReference>
<evidence type="ECO:0000259" key="5">
    <source>
        <dbReference type="PROSITE" id="PS51372"/>
    </source>
</evidence>
<gene>
    <name evidence="6" type="ORF">EQF91_00300</name>
</gene>
<dbReference type="Pfam" id="PF00874">
    <property type="entry name" value="PRD"/>
    <property type="match status" value="1"/>
</dbReference>